<proteinExistence type="inferred from homology"/>
<dbReference type="GO" id="GO:0003735">
    <property type="term" value="F:structural constituent of ribosome"/>
    <property type="evidence" value="ECO:0007669"/>
    <property type="project" value="InterPro"/>
</dbReference>
<evidence type="ECO:0000256" key="4">
    <source>
        <dbReference type="ARBA" id="ARBA00023128"/>
    </source>
</evidence>
<dbReference type="EMBL" id="KQ474075">
    <property type="protein sequence ID" value="KPV77193.1"/>
    <property type="molecule type" value="Genomic_DNA"/>
</dbReference>
<dbReference type="InterPro" id="IPR007741">
    <property type="entry name" value="Ribosomal_mL43/mS25/NADH_DH"/>
</dbReference>
<evidence type="ECO:0000259" key="7">
    <source>
        <dbReference type="SMART" id="SM00916"/>
    </source>
</evidence>
<keyword evidence="4" id="KW-0496">Mitochondrion</keyword>
<feature type="non-terminal residue" evidence="8">
    <location>
        <position position="1"/>
    </location>
</feature>
<dbReference type="PANTHER" id="PTHR21396:SF2">
    <property type="entry name" value="LARGE RIBOSOMAL SUBUNIT PROTEIN ML43"/>
    <property type="match status" value="1"/>
</dbReference>
<dbReference type="RefSeq" id="XP_018273242.1">
    <property type="nucleotide sequence ID" value="XM_018419179.1"/>
</dbReference>
<comment type="subcellular location">
    <subcellularLocation>
        <location evidence="1">Mitochondrion</location>
    </subcellularLocation>
</comment>
<dbReference type="GeneID" id="28979625"/>
<keyword evidence="9" id="KW-1185">Reference proteome</keyword>
<dbReference type="InterPro" id="IPR039927">
    <property type="entry name" value="Ribosomal_mL43"/>
</dbReference>
<accession>A0A194S8Y7</accession>
<dbReference type="Pfam" id="PF05047">
    <property type="entry name" value="L51_S25_CI-B8"/>
    <property type="match status" value="1"/>
</dbReference>
<dbReference type="Gene3D" id="3.40.30.10">
    <property type="entry name" value="Glutaredoxin"/>
    <property type="match status" value="1"/>
</dbReference>
<dbReference type="InterPro" id="IPR036249">
    <property type="entry name" value="Thioredoxin-like_sf"/>
</dbReference>
<keyword evidence="5" id="KW-0687">Ribonucleoprotein</keyword>
<evidence type="ECO:0000256" key="3">
    <source>
        <dbReference type="ARBA" id="ARBA00022980"/>
    </source>
</evidence>
<evidence type="ECO:0000313" key="8">
    <source>
        <dbReference type="EMBL" id="KPV77193.1"/>
    </source>
</evidence>
<comment type="similarity">
    <text evidence="2">Belongs to the mitochondrion-specific ribosomal protein mL43 family.</text>
</comment>
<dbReference type="OMA" id="PNERVVC"/>
<keyword evidence="3" id="KW-0689">Ribosomal protein</keyword>
<gene>
    <name evidence="8" type="ORF">RHOBADRAFT_7048</name>
</gene>
<dbReference type="AlphaFoldDB" id="A0A194S8Y7"/>
<organism evidence="8 9">
    <name type="scientific">Rhodotorula graminis (strain WP1)</name>
    <dbReference type="NCBI Taxonomy" id="578459"/>
    <lineage>
        <taxon>Eukaryota</taxon>
        <taxon>Fungi</taxon>
        <taxon>Dikarya</taxon>
        <taxon>Basidiomycota</taxon>
        <taxon>Pucciniomycotina</taxon>
        <taxon>Microbotryomycetes</taxon>
        <taxon>Sporidiobolales</taxon>
        <taxon>Sporidiobolaceae</taxon>
        <taxon>Rhodotorula</taxon>
    </lineage>
</organism>
<evidence type="ECO:0000256" key="5">
    <source>
        <dbReference type="ARBA" id="ARBA00023274"/>
    </source>
</evidence>
<dbReference type="Proteomes" id="UP000053890">
    <property type="component" value="Unassembled WGS sequence"/>
</dbReference>
<dbReference type="SUPFAM" id="SSF52833">
    <property type="entry name" value="Thioredoxin-like"/>
    <property type="match status" value="1"/>
</dbReference>
<dbReference type="PANTHER" id="PTHR21396">
    <property type="entry name" value="39S RIBOSOMAL PROTEIN L43"/>
    <property type="match status" value="1"/>
</dbReference>
<feature type="domain" description="Ribosomal protein/NADH dehydrogenase" evidence="7">
    <location>
        <begin position="15"/>
        <end position="91"/>
    </location>
</feature>
<reference evidence="8 9" key="1">
    <citation type="journal article" date="2015" name="Front. Microbiol.">
        <title>Genome sequence of the plant growth promoting endophytic yeast Rhodotorula graminis WP1.</title>
        <authorList>
            <person name="Firrincieli A."/>
            <person name="Otillar R."/>
            <person name="Salamov A."/>
            <person name="Schmutz J."/>
            <person name="Khan Z."/>
            <person name="Redman R.S."/>
            <person name="Fleck N.D."/>
            <person name="Lindquist E."/>
            <person name="Grigoriev I.V."/>
            <person name="Doty S.L."/>
        </authorList>
    </citation>
    <scope>NUCLEOTIDE SEQUENCE [LARGE SCALE GENOMIC DNA]</scope>
    <source>
        <strain evidence="8 9">WP1</strain>
    </source>
</reference>
<dbReference type="SMART" id="SM00916">
    <property type="entry name" value="L51_S25_CI-B8"/>
    <property type="match status" value="1"/>
</dbReference>
<sequence length="118" mass="13219">AFTRPCHKLVVQYSEHQGSHKGMRSFLQSGMLARIAQQHPTTEVVVERSEHQGRHPLLRGVYLNGRTKEICVRNLHPSSIAQKAQLLLDSSGAKIVPIRRPGVQSTTDSVRGMWSAFH</sequence>
<evidence type="ECO:0000256" key="6">
    <source>
        <dbReference type="ARBA" id="ARBA00035188"/>
    </source>
</evidence>
<evidence type="ECO:0000256" key="2">
    <source>
        <dbReference type="ARBA" id="ARBA00006073"/>
    </source>
</evidence>
<dbReference type="STRING" id="578459.A0A194S8Y7"/>
<dbReference type="OrthoDB" id="88at2759"/>
<name>A0A194S8Y7_RHOGW</name>
<feature type="non-terminal residue" evidence="8">
    <location>
        <position position="118"/>
    </location>
</feature>
<protein>
    <recommendedName>
        <fullName evidence="6">Large ribosomal subunit protein mL43</fullName>
    </recommendedName>
</protein>
<evidence type="ECO:0000313" key="9">
    <source>
        <dbReference type="Proteomes" id="UP000053890"/>
    </source>
</evidence>
<dbReference type="GO" id="GO:0005762">
    <property type="term" value="C:mitochondrial large ribosomal subunit"/>
    <property type="evidence" value="ECO:0007669"/>
    <property type="project" value="TreeGrafter"/>
</dbReference>
<evidence type="ECO:0000256" key="1">
    <source>
        <dbReference type="ARBA" id="ARBA00004173"/>
    </source>
</evidence>
<dbReference type="GO" id="GO:0032543">
    <property type="term" value="P:mitochondrial translation"/>
    <property type="evidence" value="ECO:0007669"/>
    <property type="project" value="InterPro"/>
</dbReference>